<keyword evidence="11" id="KW-1185">Reference proteome</keyword>
<dbReference type="GO" id="GO:0005886">
    <property type="term" value="C:plasma membrane"/>
    <property type="evidence" value="ECO:0007669"/>
    <property type="project" value="UniProtKB-SubCell"/>
</dbReference>
<dbReference type="Pfam" id="PF03609">
    <property type="entry name" value="EII-Sor"/>
    <property type="match status" value="1"/>
</dbReference>
<evidence type="ECO:0000256" key="5">
    <source>
        <dbReference type="ARBA" id="ARBA00022683"/>
    </source>
</evidence>
<name>F1T623_9ACTN</name>
<feature type="transmembrane region" description="Helical" evidence="9">
    <location>
        <begin position="186"/>
        <end position="207"/>
    </location>
</feature>
<evidence type="ECO:0000256" key="3">
    <source>
        <dbReference type="ARBA" id="ARBA00022475"/>
    </source>
</evidence>
<evidence type="ECO:0000256" key="8">
    <source>
        <dbReference type="ARBA" id="ARBA00023136"/>
    </source>
</evidence>
<accession>F1T623</accession>
<dbReference type="InterPro" id="IPR050303">
    <property type="entry name" value="GatZ_KbaZ_carbometab"/>
</dbReference>
<dbReference type="PANTHER" id="PTHR32502:SF8">
    <property type="entry name" value="N-ACETYLGALACTOSAMINE PERMEASE IIC COMPONENT 1"/>
    <property type="match status" value="1"/>
</dbReference>
<feature type="transmembrane region" description="Helical" evidence="9">
    <location>
        <begin position="12"/>
        <end position="30"/>
    </location>
</feature>
<evidence type="ECO:0000256" key="2">
    <source>
        <dbReference type="ARBA" id="ARBA00022448"/>
    </source>
</evidence>
<protein>
    <submittedName>
        <fullName evidence="10">PTS system sorbose-specific iic component</fullName>
    </submittedName>
</protein>
<gene>
    <name evidence="10" type="ORF">HMPREF0091_10923</name>
</gene>
<feature type="transmembrane region" description="Helical" evidence="9">
    <location>
        <begin position="83"/>
        <end position="100"/>
    </location>
</feature>
<evidence type="ECO:0000256" key="9">
    <source>
        <dbReference type="SAM" id="Phobius"/>
    </source>
</evidence>
<feature type="transmembrane region" description="Helical" evidence="9">
    <location>
        <begin position="42"/>
        <end position="62"/>
    </location>
</feature>
<evidence type="ECO:0000256" key="1">
    <source>
        <dbReference type="ARBA" id="ARBA00004651"/>
    </source>
</evidence>
<organism evidence="10 11">
    <name type="scientific">Fannyhessea vaginae DSM 15829</name>
    <dbReference type="NCBI Taxonomy" id="525256"/>
    <lineage>
        <taxon>Bacteria</taxon>
        <taxon>Bacillati</taxon>
        <taxon>Actinomycetota</taxon>
        <taxon>Coriobacteriia</taxon>
        <taxon>Coriobacteriales</taxon>
        <taxon>Atopobiaceae</taxon>
        <taxon>Fannyhessea</taxon>
    </lineage>
</organism>
<dbReference type="PANTHER" id="PTHR32502">
    <property type="entry name" value="N-ACETYLGALACTOSAMINE PERMEASE II COMPONENT-RELATED"/>
    <property type="match status" value="1"/>
</dbReference>
<evidence type="ECO:0000256" key="7">
    <source>
        <dbReference type="ARBA" id="ARBA00022989"/>
    </source>
</evidence>
<keyword evidence="3" id="KW-1003">Cell membrane</keyword>
<keyword evidence="6 9" id="KW-0812">Transmembrane</keyword>
<dbReference type="PROSITE" id="PS51106">
    <property type="entry name" value="PTS_EIIC_TYPE_4"/>
    <property type="match status" value="1"/>
</dbReference>
<keyword evidence="2" id="KW-0813">Transport</keyword>
<dbReference type="Proteomes" id="UP000005947">
    <property type="component" value="Unassembled WGS sequence"/>
</dbReference>
<dbReference type="AlphaFoldDB" id="F1T623"/>
<evidence type="ECO:0000256" key="4">
    <source>
        <dbReference type="ARBA" id="ARBA00022597"/>
    </source>
</evidence>
<evidence type="ECO:0000313" key="11">
    <source>
        <dbReference type="Proteomes" id="UP000005947"/>
    </source>
</evidence>
<sequence length="276" mass="29129">MSYTLKGGAKMEYSIIQVILVFLVTFVAAIDQFSFLESLYQPLVTGLVIGLILGDVQTGLIVGGTYQLMTIGNMPIGGAQPPNAVVGGIMAAVIAISLHLDPNIAVATAIPFSLLGQYGVTLIFTLMSPLMSKADQYAHDANPQGIVNLNYLSMGLLGLVFGIVVTLFFVGGATVGQSVVDSIPQWLSNGLSAAGGMMRFVGFAILLKFMMTKDMWGFYFLGFGLALIVTNIAVLATPALLILALIGFGIAYWDYQQNTELKGSVVVNAGGEEDGI</sequence>
<feature type="transmembrane region" description="Helical" evidence="9">
    <location>
        <begin position="151"/>
        <end position="174"/>
    </location>
</feature>
<comment type="caution">
    <text evidence="10">The sequence shown here is derived from an EMBL/GenBank/DDBJ whole genome shotgun (WGS) entry which is preliminary data.</text>
</comment>
<feature type="transmembrane region" description="Helical" evidence="9">
    <location>
        <begin position="106"/>
        <end position="130"/>
    </location>
</feature>
<comment type="subcellular location">
    <subcellularLocation>
        <location evidence="1">Cell membrane</location>
        <topology evidence="1">Multi-pass membrane protein</topology>
    </subcellularLocation>
</comment>
<dbReference type="EMBL" id="ACGK02000002">
    <property type="protein sequence ID" value="EGF22928.1"/>
    <property type="molecule type" value="Genomic_DNA"/>
</dbReference>
<dbReference type="eggNOG" id="COG3715">
    <property type="taxonomic scope" value="Bacteria"/>
</dbReference>
<keyword evidence="8 9" id="KW-0472">Membrane</keyword>
<evidence type="ECO:0000256" key="6">
    <source>
        <dbReference type="ARBA" id="ARBA00022692"/>
    </source>
</evidence>
<evidence type="ECO:0000313" key="10">
    <source>
        <dbReference type="EMBL" id="EGF22928.1"/>
    </source>
</evidence>
<proteinExistence type="predicted"/>
<keyword evidence="7 9" id="KW-1133">Transmembrane helix</keyword>
<keyword evidence="4" id="KW-0762">Sugar transport</keyword>
<reference evidence="10 11" key="1">
    <citation type="submission" date="2011-02" db="EMBL/GenBank/DDBJ databases">
        <authorList>
            <person name="Muzny D."/>
            <person name="Qin X."/>
            <person name="Buhay C."/>
            <person name="Dugan-Rocha S."/>
            <person name="Ding Y."/>
            <person name="Chen G."/>
            <person name="Hawes A."/>
            <person name="Holder M."/>
            <person name="Jhangiani S."/>
            <person name="Johnson A."/>
            <person name="Khan Z."/>
            <person name="Li Z."/>
            <person name="Liu W."/>
            <person name="Liu X."/>
            <person name="Perez L."/>
            <person name="Shen H."/>
            <person name="Wang Q."/>
            <person name="Watt J."/>
            <person name="Xi L."/>
            <person name="Xin Y."/>
            <person name="Zhou J."/>
            <person name="Deng J."/>
            <person name="Jiang H."/>
            <person name="Liu Y."/>
            <person name="Qu J."/>
            <person name="Song X.-Z."/>
            <person name="Zhang L."/>
            <person name="Villasana D."/>
            <person name="Johnson A."/>
            <person name="Liu J."/>
            <person name="Liyanage D."/>
            <person name="Lorensuhewa L."/>
            <person name="Robinson T."/>
            <person name="Song A."/>
            <person name="Song B.-B."/>
            <person name="Dinh H."/>
            <person name="Thornton R."/>
            <person name="Coyle M."/>
            <person name="Francisco L."/>
            <person name="Jackson L."/>
            <person name="Javaid M."/>
            <person name="Korchina V."/>
            <person name="Kovar C."/>
            <person name="Mata R."/>
            <person name="Mathew T."/>
            <person name="Ngo R."/>
            <person name="Nguyen L."/>
            <person name="Nguyen N."/>
            <person name="Okwuonu G."/>
            <person name="Ongeri F."/>
            <person name="Pham C."/>
            <person name="Simmons D."/>
            <person name="Wilczek-Boney K."/>
            <person name="Hale W."/>
            <person name="Jakkamsetti A."/>
            <person name="Pham P."/>
            <person name="Ruth R."/>
            <person name="San Lucas F."/>
            <person name="Warren J."/>
            <person name="Zhang J."/>
            <person name="Zhao Z."/>
            <person name="Zhou C."/>
            <person name="Zhu D."/>
            <person name="Lee S."/>
            <person name="Bess C."/>
            <person name="Blankenburg K."/>
            <person name="Forbes L."/>
            <person name="Fu Q."/>
            <person name="Gubbala S."/>
            <person name="Hirani K."/>
            <person name="Jayaseelan J.C."/>
            <person name="Lara F."/>
            <person name="Munidasa M."/>
            <person name="Palculict T."/>
            <person name="Patil S."/>
            <person name="Pu L.-L."/>
            <person name="Saada N."/>
            <person name="Tang L."/>
            <person name="Weissenberger G."/>
            <person name="Zhu Y."/>
            <person name="Hemphill L."/>
            <person name="Shang Y."/>
            <person name="Youmans B."/>
            <person name="Ayvaz T."/>
            <person name="Ross M."/>
            <person name="Santibanez J."/>
            <person name="Aqrawi P."/>
            <person name="Gross S."/>
            <person name="Joshi V."/>
            <person name="Fowler G."/>
            <person name="Nazareth L."/>
            <person name="Reid J."/>
            <person name="Worley K."/>
            <person name="Petrosino J."/>
            <person name="Highlander S."/>
            <person name="Gibbs R."/>
        </authorList>
    </citation>
    <scope>NUCLEOTIDE SEQUENCE [LARGE SCALE GENOMIC DNA]</scope>
    <source>
        <strain evidence="10 11">DSM 15829</strain>
    </source>
</reference>
<dbReference type="GO" id="GO:0009401">
    <property type="term" value="P:phosphoenolpyruvate-dependent sugar phosphotransferase system"/>
    <property type="evidence" value="ECO:0007669"/>
    <property type="project" value="UniProtKB-KW"/>
</dbReference>
<keyword evidence="5" id="KW-0598">Phosphotransferase system</keyword>
<dbReference type="InterPro" id="IPR004700">
    <property type="entry name" value="PTS_IIC_man"/>
</dbReference>
<feature type="transmembrane region" description="Helical" evidence="9">
    <location>
        <begin position="219"/>
        <end position="252"/>
    </location>
</feature>